<protein>
    <submittedName>
        <fullName evidence="1">Uncharacterized protein</fullName>
    </submittedName>
</protein>
<proteinExistence type="predicted"/>
<organism evidence="1">
    <name type="scientific">Anguilla anguilla</name>
    <name type="common">European freshwater eel</name>
    <name type="synonym">Muraena anguilla</name>
    <dbReference type="NCBI Taxonomy" id="7936"/>
    <lineage>
        <taxon>Eukaryota</taxon>
        <taxon>Metazoa</taxon>
        <taxon>Chordata</taxon>
        <taxon>Craniata</taxon>
        <taxon>Vertebrata</taxon>
        <taxon>Euteleostomi</taxon>
        <taxon>Actinopterygii</taxon>
        <taxon>Neopterygii</taxon>
        <taxon>Teleostei</taxon>
        <taxon>Anguilliformes</taxon>
        <taxon>Anguillidae</taxon>
        <taxon>Anguilla</taxon>
    </lineage>
</organism>
<accession>A0A0E9RJD2</accession>
<dbReference type="EMBL" id="GBXM01080007">
    <property type="protein sequence ID" value="JAH28570.1"/>
    <property type="molecule type" value="Transcribed_RNA"/>
</dbReference>
<evidence type="ECO:0000313" key="1">
    <source>
        <dbReference type="EMBL" id="JAH28570.1"/>
    </source>
</evidence>
<sequence>MYYMFFWLASLKIIQVLPEFQFS</sequence>
<dbReference type="AlphaFoldDB" id="A0A0E9RJD2"/>
<name>A0A0E9RJD2_ANGAN</name>
<reference evidence="1" key="2">
    <citation type="journal article" date="2015" name="Fish Shellfish Immunol.">
        <title>Early steps in the European eel (Anguilla anguilla)-Vibrio vulnificus interaction in the gills: Role of the RtxA13 toxin.</title>
        <authorList>
            <person name="Callol A."/>
            <person name="Pajuelo D."/>
            <person name="Ebbesson L."/>
            <person name="Teles M."/>
            <person name="MacKenzie S."/>
            <person name="Amaro C."/>
        </authorList>
    </citation>
    <scope>NUCLEOTIDE SEQUENCE</scope>
</reference>
<reference evidence="1" key="1">
    <citation type="submission" date="2014-11" db="EMBL/GenBank/DDBJ databases">
        <authorList>
            <person name="Amaro Gonzalez C."/>
        </authorList>
    </citation>
    <scope>NUCLEOTIDE SEQUENCE</scope>
</reference>